<dbReference type="OrthoDB" id="3217871at2759"/>
<dbReference type="PROSITE" id="PS50097">
    <property type="entry name" value="BTB"/>
    <property type="match status" value="1"/>
</dbReference>
<evidence type="ECO:0000256" key="1">
    <source>
        <dbReference type="SAM" id="MobiDB-lite"/>
    </source>
</evidence>
<dbReference type="InterPro" id="IPR011333">
    <property type="entry name" value="SKP1/BTB/POZ_sf"/>
</dbReference>
<dbReference type="Gene3D" id="3.30.710.10">
    <property type="entry name" value="Potassium Channel Kv1.1, Chain A"/>
    <property type="match status" value="1"/>
</dbReference>
<dbReference type="Proteomes" id="UP000001861">
    <property type="component" value="Unassembled WGS sequence"/>
</dbReference>
<comment type="caution">
    <text evidence="3">The sequence shown here is derived from an EMBL/GenBank/DDBJ whole genome shotgun (WGS) entry which is preliminary data.</text>
</comment>
<dbReference type="AlphaFoldDB" id="A8PEU3"/>
<accession>A8PEU3</accession>
<dbReference type="VEuPathDB" id="FungiDB:CC1G_03075"/>
<dbReference type="Pfam" id="PF00651">
    <property type="entry name" value="BTB"/>
    <property type="match status" value="1"/>
</dbReference>
<dbReference type="RefSeq" id="XP_001840846.1">
    <property type="nucleotide sequence ID" value="XM_001840794.1"/>
</dbReference>
<dbReference type="KEGG" id="cci:CC1G_03075"/>
<dbReference type="EMBL" id="AACS02000008">
    <property type="protein sequence ID" value="EAU80899.1"/>
    <property type="molecule type" value="Genomic_DNA"/>
</dbReference>
<dbReference type="CDD" id="cd18186">
    <property type="entry name" value="BTB_POZ_ZBTB_KLHL-like"/>
    <property type="match status" value="1"/>
</dbReference>
<reference evidence="3 4" key="1">
    <citation type="journal article" date="2010" name="Proc. Natl. Acad. Sci. U.S.A.">
        <title>Insights into evolution of multicellular fungi from the assembled chromosomes of the mushroom Coprinopsis cinerea (Coprinus cinereus).</title>
        <authorList>
            <person name="Stajich J.E."/>
            <person name="Wilke S.K."/>
            <person name="Ahren D."/>
            <person name="Au C.H."/>
            <person name="Birren B.W."/>
            <person name="Borodovsky M."/>
            <person name="Burns C."/>
            <person name="Canback B."/>
            <person name="Casselton L.A."/>
            <person name="Cheng C.K."/>
            <person name="Deng J."/>
            <person name="Dietrich F.S."/>
            <person name="Fargo D.C."/>
            <person name="Farman M.L."/>
            <person name="Gathman A.C."/>
            <person name="Goldberg J."/>
            <person name="Guigo R."/>
            <person name="Hoegger P.J."/>
            <person name="Hooker J.B."/>
            <person name="Huggins A."/>
            <person name="James T.Y."/>
            <person name="Kamada T."/>
            <person name="Kilaru S."/>
            <person name="Kodira C."/>
            <person name="Kues U."/>
            <person name="Kupfer D."/>
            <person name="Kwan H.S."/>
            <person name="Lomsadze A."/>
            <person name="Li W."/>
            <person name="Lilly W.W."/>
            <person name="Ma L.J."/>
            <person name="Mackey A.J."/>
            <person name="Manning G."/>
            <person name="Martin F."/>
            <person name="Muraguchi H."/>
            <person name="Natvig D.O."/>
            <person name="Palmerini H."/>
            <person name="Ramesh M.A."/>
            <person name="Rehmeyer C.J."/>
            <person name="Roe B.A."/>
            <person name="Shenoy N."/>
            <person name="Stanke M."/>
            <person name="Ter-Hovhannisyan V."/>
            <person name="Tunlid A."/>
            <person name="Velagapudi R."/>
            <person name="Vision T.J."/>
            <person name="Zeng Q."/>
            <person name="Zolan M.E."/>
            <person name="Pukkila P.J."/>
        </authorList>
    </citation>
    <scope>NUCLEOTIDE SEQUENCE [LARGE SCALE GENOMIC DNA]</scope>
    <source>
        <strain evidence="4">Okayama-7 / 130 / ATCC MYA-4618 / FGSC 9003</strain>
    </source>
</reference>
<organism evidence="3 4">
    <name type="scientific">Coprinopsis cinerea (strain Okayama-7 / 130 / ATCC MYA-4618 / FGSC 9003)</name>
    <name type="common">Inky cap fungus</name>
    <name type="synonym">Hormographiella aspergillata</name>
    <dbReference type="NCBI Taxonomy" id="240176"/>
    <lineage>
        <taxon>Eukaryota</taxon>
        <taxon>Fungi</taxon>
        <taxon>Dikarya</taxon>
        <taxon>Basidiomycota</taxon>
        <taxon>Agaricomycotina</taxon>
        <taxon>Agaricomycetes</taxon>
        <taxon>Agaricomycetidae</taxon>
        <taxon>Agaricales</taxon>
        <taxon>Agaricineae</taxon>
        <taxon>Psathyrellaceae</taxon>
        <taxon>Coprinopsis</taxon>
    </lineage>
</organism>
<evidence type="ECO:0000313" key="4">
    <source>
        <dbReference type="Proteomes" id="UP000001861"/>
    </source>
</evidence>
<feature type="compositionally biased region" description="Basic and acidic residues" evidence="1">
    <location>
        <begin position="10"/>
        <end position="22"/>
    </location>
</feature>
<evidence type="ECO:0000313" key="3">
    <source>
        <dbReference type="EMBL" id="EAU80899.1"/>
    </source>
</evidence>
<sequence length="385" mass="44507">MDTQVPRISQVEDTKEDSELKEEVETCDIDMEMSTKRSDVWYDDGNIILQVEKTLFKVHKSVLSEQSYYFEELFSKPQPFPTPENTGEGGCPILNVSDDELDYTVQWTKCLRTIYNTRRDLNPNTTYPFALVHAMLVLGDKYGFHYLHKEAVNLYERTFPSDYDSFCDLGTTSEFESDYFVLNEQWTIHDIVKTAVEFGLERCLPAIFYLTLTHRDSENFLFGPITPAIGEPTRFDNDILEILVKGREKIYHSMARNNFAWLWSNPHSVPAGTSKCQKYKQCKLALERLLKKYWLPVPAIENALCPWRDSFGKGLCDSCYKAAQRQFESGQKALWKELPTLFGYPPWDELKSSRVEKEEDEDDSPDGEVAGGSDAIMAITKRYLR</sequence>
<feature type="region of interest" description="Disordered" evidence="1">
    <location>
        <begin position="352"/>
        <end position="374"/>
    </location>
</feature>
<protein>
    <recommendedName>
        <fullName evidence="2">BTB domain-containing protein</fullName>
    </recommendedName>
</protein>
<evidence type="ECO:0000259" key="2">
    <source>
        <dbReference type="PROSITE" id="PS50097"/>
    </source>
</evidence>
<dbReference type="OMA" id="PERRRCM"/>
<dbReference type="InParanoid" id="A8PEU3"/>
<dbReference type="InterPro" id="IPR000210">
    <property type="entry name" value="BTB/POZ_dom"/>
</dbReference>
<dbReference type="GeneID" id="6017501"/>
<gene>
    <name evidence="3" type="ORF">CC1G_03075</name>
</gene>
<feature type="domain" description="BTB" evidence="2">
    <location>
        <begin position="45"/>
        <end position="75"/>
    </location>
</feature>
<keyword evidence="4" id="KW-1185">Reference proteome</keyword>
<dbReference type="SUPFAM" id="SSF54695">
    <property type="entry name" value="POZ domain"/>
    <property type="match status" value="1"/>
</dbReference>
<feature type="region of interest" description="Disordered" evidence="1">
    <location>
        <begin position="1"/>
        <end position="22"/>
    </location>
</feature>
<proteinExistence type="predicted"/>
<dbReference type="eggNOG" id="ENOG502R17C">
    <property type="taxonomic scope" value="Eukaryota"/>
</dbReference>
<name>A8PEU3_COPC7</name>